<reference evidence="3 4" key="1">
    <citation type="submission" date="2021-10" db="EMBL/GenBank/DDBJ databases">
        <authorList>
            <person name="Koch H."/>
        </authorList>
    </citation>
    <scope>NUCLEOTIDE SEQUENCE [LARGE SCALE GENOMIC DNA]</scope>
    <source>
        <strain evidence="3">6680</strain>
    </source>
</reference>
<feature type="domain" description="DUF3592" evidence="2">
    <location>
        <begin position="74"/>
        <end position="152"/>
    </location>
</feature>
<evidence type="ECO:0000313" key="4">
    <source>
        <dbReference type="Proteomes" id="UP000839052"/>
    </source>
</evidence>
<dbReference type="Pfam" id="PF12158">
    <property type="entry name" value="DUF3592"/>
    <property type="match status" value="1"/>
</dbReference>
<keyword evidence="1" id="KW-0812">Transmembrane</keyword>
<feature type="transmembrane region" description="Helical" evidence="1">
    <location>
        <begin position="38"/>
        <end position="62"/>
    </location>
</feature>
<sequence length="180" mass="19755">MLRQAEVHPLMLSTSLNVSPPFPTTNAITQNGDLKLNYYAIILGLFIIGGFGAVLWGWIIFAKARKSLRWPMVEGVIEQSAPTSEANDLLPHIQFSYTVAAHIYQRTLEFPDGTNPSPELATSYAKKYPAGAKVSVYYNPDQPDQATLEPGLARGDWMIPALGIASMALGIFALFFSSYN</sequence>
<name>A0ABM8YWA2_9PROT</name>
<keyword evidence="1" id="KW-1133">Transmembrane helix</keyword>
<keyword evidence="1" id="KW-0472">Membrane</keyword>
<keyword evidence="4" id="KW-1185">Reference proteome</keyword>
<evidence type="ECO:0000256" key="1">
    <source>
        <dbReference type="SAM" id="Phobius"/>
    </source>
</evidence>
<accession>A0ABM8YWA2</accession>
<dbReference type="InterPro" id="IPR021994">
    <property type="entry name" value="DUF3592"/>
</dbReference>
<organism evidence="3 4">
    <name type="scientific">Candidatus Nitrotoga arctica</name>
    <dbReference type="NCBI Taxonomy" id="453162"/>
    <lineage>
        <taxon>Bacteria</taxon>
        <taxon>Pseudomonadati</taxon>
        <taxon>Pseudomonadota</taxon>
        <taxon>Betaproteobacteria</taxon>
        <taxon>Nitrosomonadales</taxon>
        <taxon>Gallionellaceae</taxon>
        <taxon>Candidatus Nitrotoga</taxon>
    </lineage>
</organism>
<proteinExistence type="predicted"/>
<evidence type="ECO:0000259" key="2">
    <source>
        <dbReference type="Pfam" id="PF12158"/>
    </source>
</evidence>
<dbReference type="Proteomes" id="UP000839052">
    <property type="component" value="Chromosome"/>
</dbReference>
<evidence type="ECO:0000313" key="3">
    <source>
        <dbReference type="EMBL" id="CAG9931805.1"/>
    </source>
</evidence>
<protein>
    <recommendedName>
        <fullName evidence="2">DUF3592 domain-containing protein</fullName>
    </recommendedName>
</protein>
<dbReference type="EMBL" id="OU912926">
    <property type="protein sequence ID" value="CAG9931805.1"/>
    <property type="molecule type" value="Genomic_DNA"/>
</dbReference>
<feature type="transmembrane region" description="Helical" evidence="1">
    <location>
        <begin position="157"/>
        <end position="179"/>
    </location>
</feature>
<gene>
    <name evidence="3" type="ORF">NTG6680_0552</name>
</gene>